<feature type="compositionally biased region" description="Basic and acidic residues" evidence="1">
    <location>
        <begin position="96"/>
        <end position="111"/>
    </location>
</feature>
<name>A0ABW0BUA4_9BACT</name>
<dbReference type="EMBL" id="JBHSKS010000004">
    <property type="protein sequence ID" value="MFC5191447.1"/>
    <property type="molecule type" value="Genomic_DNA"/>
</dbReference>
<accession>A0ABW0BUA4</accession>
<reference evidence="4" key="1">
    <citation type="journal article" date="2019" name="Int. J. Syst. Evol. Microbiol.">
        <title>The Global Catalogue of Microorganisms (GCM) 10K type strain sequencing project: providing services to taxonomists for standard genome sequencing and annotation.</title>
        <authorList>
            <consortium name="The Broad Institute Genomics Platform"/>
            <consortium name="The Broad Institute Genome Sequencing Center for Infectious Disease"/>
            <person name="Wu L."/>
            <person name="Ma J."/>
        </authorList>
    </citation>
    <scope>NUCLEOTIDE SEQUENCE [LARGE SCALE GENOMIC DNA]</scope>
    <source>
        <strain evidence="4">CGMCC 1.7030</strain>
    </source>
</reference>
<evidence type="ECO:0000313" key="3">
    <source>
        <dbReference type="EMBL" id="MFC5191447.1"/>
    </source>
</evidence>
<proteinExistence type="predicted"/>
<keyword evidence="4" id="KW-1185">Reference proteome</keyword>
<feature type="chain" id="PRO_5046674445" evidence="2">
    <location>
        <begin position="21"/>
        <end position="137"/>
    </location>
</feature>
<feature type="signal peptide" evidence="2">
    <location>
        <begin position="1"/>
        <end position="20"/>
    </location>
</feature>
<comment type="caution">
    <text evidence="3">The sequence shown here is derived from an EMBL/GenBank/DDBJ whole genome shotgun (WGS) entry which is preliminary data.</text>
</comment>
<organism evidence="3 4">
    <name type="scientific">Algoriphagus aquatilis</name>
    <dbReference type="NCBI Taxonomy" id="490186"/>
    <lineage>
        <taxon>Bacteria</taxon>
        <taxon>Pseudomonadati</taxon>
        <taxon>Bacteroidota</taxon>
        <taxon>Cytophagia</taxon>
        <taxon>Cytophagales</taxon>
        <taxon>Cyclobacteriaceae</taxon>
        <taxon>Algoriphagus</taxon>
    </lineage>
</organism>
<gene>
    <name evidence="3" type="ORF">ACFPIK_06680</name>
</gene>
<dbReference type="Gene3D" id="1.20.120.1490">
    <property type="match status" value="1"/>
</dbReference>
<feature type="region of interest" description="Disordered" evidence="1">
    <location>
        <begin position="96"/>
        <end position="137"/>
    </location>
</feature>
<keyword evidence="2" id="KW-0732">Signal</keyword>
<dbReference type="RefSeq" id="WP_377913507.1">
    <property type="nucleotide sequence ID" value="NZ_JBHSKS010000004.1"/>
</dbReference>
<dbReference type="Proteomes" id="UP001596163">
    <property type="component" value="Unassembled WGS sequence"/>
</dbReference>
<dbReference type="Pfam" id="PF16231">
    <property type="entry name" value="DUF4890"/>
    <property type="match status" value="1"/>
</dbReference>
<sequence length="137" mass="15999">MKQWMIGAALLTMMSLGVAAQDQRKMPSPEDRAQRMTEKMASELKLSEEQKQKVLAINLEHAKNRAAEMEKQRAEMEARKAEMKAQEEKIKEVLTEEQRKQWEEIKVDRQSGRRPGGMVENRRDFESRHRPHRGGGR</sequence>
<protein>
    <submittedName>
        <fullName evidence="3">DUF4890 domain-containing protein</fullName>
    </submittedName>
</protein>
<dbReference type="InterPro" id="IPR032612">
    <property type="entry name" value="DUF4890"/>
</dbReference>
<evidence type="ECO:0000313" key="4">
    <source>
        <dbReference type="Proteomes" id="UP001596163"/>
    </source>
</evidence>
<evidence type="ECO:0000256" key="2">
    <source>
        <dbReference type="SAM" id="SignalP"/>
    </source>
</evidence>
<evidence type="ECO:0000256" key="1">
    <source>
        <dbReference type="SAM" id="MobiDB-lite"/>
    </source>
</evidence>